<dbReference type="InterPro" id="IPR048011">
    <property type="entry name" value="NTP-PPase_MazG-like_C"/>
</dbReference>
<dbReference type="PANTHER" id="PTHR30522">
    <property type="entry name" value="NUCLEOSIDE TRIPHOSPHATE PYROPHOSPHOHYDROLASE"/>
    <property type="match status" value="1"/>
</dbReference>
<proteinExistence type="predicted"/>
<keyword evidence="2" id="KW-0378">Hydrolase</keyword>
<dbReference type="Proteomes" id="UP001526143">
    <property type="component" value="Unassembled WGS sequence"/>
</dbReference>
<accession>A0ABT3AY22</accession>
<sequence length="276" mass="31210">MTNDTLVALQELIDVVAKLRNPDGGCPWDLAQTPETLTPYVIEEAYEVVDAIKSGDKKAIAEELGDLLLQVVLQAQIASEYQQFSLKEVAQGISQKLIRRHPHVFGDNVETRHVASVASIDEVRQNWEQIKAEEKGETSPENQKLSSQLSRYAKTLPPMIAAMKISQKAAAAGFEWENIDGVWAKFHEELAEFEQALEQETPAEQQAELGDLLFSIIQLARWYNFDPSEALQGTNLRFLQRLQKMEAFANRPLSDYTLDELETLWQQAKAKLAQER</sequence>
<dbReference type="SUPFAM" id="SSF101386">
    <property type="entry name" value="all-alpha NTP pyrophosphatases"/>
    <property type="match status" value="2"/>
</dbReference>
<comment type="caution">
    <text evidence="2">The sequence shown here is derived from an EMBL/GenBank/DDBJ whole genome shotgun (WGS) entry which is preliminary data.</text>
</comment>
<feature type="domain" description="NTP pyrophosphohydrolase MazG-like" evidence="1">
    <location>
        <begin position="186"/>
        <end position="235"/>
    </location>
</feature>
<dbReference type="NCBIfam" id="NF007113">
    <property type="entry name" value="PRK09562.1"/>
    <property type="match status" value="1"/>
</dbReference>
<dbReference type="EMBL" id="JAOWRF010000162">
    <property type="protein sequence ID" value="MCV3214021.1"/>
    <property type="molecule type" value="Genomic_DNA"/>
</dbReference>
<organism evidence="2 3">
    <name type="scientific">Plectonema radiosum NIES-515</name>
    <dbReference type="NCBI Taxonomy" id="2986073"/>
    <lineage>
        <taxon>Bacteria</taxon>
        <taxon>Bacillati</taxon>
        <taxon>Cyanobacteriota</taxon>
        <taxon>Cyanophyceae</taxon>
        <taxon>Oscillatoriophycideae</taxon>
        <taxon>Oscillatoriales</taxon>
        <taxon>Microcoleaceae</taxon>
        <taxon>Plectonema</taxon>
    </lineage>
</organism>
<dbReference type="CDD" id="cd11529">
    <property type="entry name" value="NTP-PPase_MazG_Cterm"/>
    <property type="match status" value="1"/>
</dbReference>
<dbReference type="InterPro" id="IPR011551">
    <property type="entry name" value="NTP_PyrPHydrolase_MazG"/>
</dbReference>
<dbReference type="InterPro" id="IPR004518">
    <property type="entry name" value="MazG-like_dom"/>
</dbReference>
<feature type="domain" description="NTP pyrophosphohydrolase MazG-like" evidence="1">
    <location>
        <begin position="32"/>
        <end position="105"/>
    </location>
</feature>
<dbReference type="NCBIfam" id="TIGR00444">
    <property type="entry name" value="mazG"/>
    <property type="match status" value="1"/>
</dbReference>
<reference evidence="2 3" key="1">
    <citation type="submission" date="2022-10" db="EMBL/GenBank/DDBJ databases">
        <title>Identification of biosynthetic pathway for the production of the potent trypsin inhibitor radiosumin.</title>
        <authorList>
            <person name="Fewer D.P."/>
            <person name="Delbaje E."/>
            <person name="Ouyang X."/>
            <person name="Agostino P.D."/>
            <person name="Wahlsten M."/>
            <person name="Jokela J."/>
            <person name="Permi P."/>
            <person name="Haapaniemi E."/>
            <person name="Koistinen H."/>
        </authorList>
    </citation>
    <scope>NUCLEOTIDE SEQUENCE [LARGE SCALE GENOMIC DNA]</scope>
    <source>
        <strain evidence="2 3">NIES-515</strain>
    </source>
</reference>
<gene>
    <name evidence="2" type="primary">mazG</name>
    <name evidence="2" type="ORF">OGM63_10930</name>
</gene>
<evidence type="ECO:0000259" key="1">
    <source>
        <dbReference type="Pfam" id="PF03819"/>
    </source>
</evidence>
<dbReference type="RefSeq" id="WP_263745565.1">
    <property type="nucleotide sequence ID" value="NZ_JAOWRF010000162.1"/>
</dbReference>
<name>A0ABT3AY22_9CYAN</name>
<protein>
    <submittedName>
        <fullName evidence="2">Nucleoside triphosphate pyrophosphohydrolase</fullName>
        <ecNumber evidence="2">3.6.1.9</ecNumber>
    </submittedName>
</protein>
<dbReference type="CDD" id="cd11528">
    <property type="entry name" value="NTP-PPase_MazG_Nterm"/>
    <property type="match status" value="1"/>
</dbReference>
<dbReference type="Gene3D" id="1.10.287.1080">
    <property type="entry name" value="MazG-like"/>
    <property type="match status" value="2"/>
</dbReference>
<dbReference type="PANTHER" id="PTHR30522:SF0">
    <property type="entry name" value="NUCLEOSIDE TRIPHOSPHATE PYROPHOSPHOHYDROLASE"/>
    <property type="match status" value="1"/>
</dbReference>
<dbReference type="GO" id="GO:0047429">
    <property type="term" value="F:nucleoside triphosphate diphosphatase activity"/>
    <property type="evidence" value="ECO:0007669"/>
    <property type="project" value="UniProtKB-EC"/>
</dbReference>
<evidence type="ECO:0000313" key="2">
    <source>
        <dbReference type="EMBL" id="MCV3214021.1"/>
    </source>
</evidence>
<dbReference type="Pfam" id="PF03819">
    <property type="entry name" value="MazG"/>
    <property type="match status" value="2"/>
</dbReference>
<keyword evidence="3" id="KW-1185">Reference proteome</keyword>
<evidence type="ECO:0000313" key="3">
    <source>
        <dbReference type="Proteomes" id="UP001526143"/>
    </source>
</evidence>
<dbReference type="EC" id="3.6.1.9" evidence="2"/>
<dbReference type="InterPro" id="IPR048015">
    <property type="entry name" value="NTP-PPase_MazG-like_N"/>
</dbReference>